<feature type="compositionally biased region" description="Basic and acidic residues" evidence="1">
    <location>
        <begin position="62"/>
        <end position="90"/>
    </location>
</feature>
<gene>
    <name evidence="2" type="ORF">DBR06_SOUSAS27410015</name>
</gene>
<comment type="caution">
    <text evidence="2">The sequence shown here is derived from an EMBL/GenBank/DDBJ whole genome shotgun (WGS) entry which is preliminary data.</text>
</comment>
<dbReference type="Proteomes" id="UP000295264">
    <property type="component" value="Unassembled WGS sequence"/>
</dbReference>
<proteinExistence type="predicted"/>
<feature type="region of interest" description="Disordered" evidence="1">
    <location>
        <begin position="51"/>
        <end position="90"/>
    </location>
</feature>
<reference evidence="2 3" key="1">
    <citation type="journal article" date="2018" name="Genomics">
        <title>Molecular footprints of inshore aquatic adaptation in Indo-Pacific humpback dolphin (Sousa chinensis).</title>
        <authorList>
            <person name="Ming Y."/>
            <person name="Jian J."/>
            <person name="Yu F."/>
            <person name="Yu X."/>
            <person name="Wang J."/>
            <person name="Liu W."/>
        </authorList>
    </citation>
    <scope>NUCLEOTIDE SEQUENCE [LARGE SCALE GENOMIC DNA]</scope>
    <source>
        <strain evidence="2">MY-2018</strain>
        <tissue evidence="2">Skin</tissue>
    </source>
</reference>
<name>A0A484GVD3_SOUCH</name>
<keyword evidence="3" id="KW-1185">Reference proteome</keyword>
<evidence type="ECO:0000313" key="3">
    <source>
        <dbReference type="Proteomes" id="UP000295264"/>
    </source>
</evidence>
<protein>
    <submittedName>
        <fullName evidence="2">Uncharacterized protein</fullName>
    </submittedName>
</protein>
<sequence>MGNHTRQVTTTATIELSPSFSAFGSKKTMLWEKVLANWESAVLMDGRWSAAAASANSSRDQNQGKEDDNKGLRFAIDSRKPGGMEAGTRR</sequence>
<dbReference type="AlphaFoldDB" id="A0A484GVD3"/>
<dbReference type="EMBL" id="QWLN02003948">
    <property type="protein sequence ID" value="TEA39528.1"/>
    <property type="molecule type" value="Genomic_DNA"/>
</dbReference>
<evidence type="ECO:0000256" key="1">
    <source>
        <dbReference type="SAM" id="MobiDB-lite"/>
    </source>
</evidence>
<accession>A0A484GVD3</accession>
<evidence type="ECO:0000313" key="2">
    <source>
        <dbReference type="EMBL" id="TEA39528.1"/>
    </source>
</evidence>
<organism evidence="2 3">
    <name type="scientific">Sousa chinensis</name>
    <name type="common">Indo-pacific humpbacked dolphin</name>
    <name type="synonym">Steno chinensis</name>
    <dbReference type="NCBI Taxonomy" id="103600"/>
    <lineage>
        <taxon>Eukaryota</taxon>
        <taxon>Metazoa</taxon>
        <taxon>Chordata</taxon>
        <taxon>Craniata</taxon>
        <taxon>Vertebrata</taxon>
        <taxon>Euteleostomi</taxon>
        <taxon>Mammalia</taxon>
        <taxon>Eutheria</taxon>
        <taxon>Laurasiatheria</taxon>
        <taxon>Artiodactyla</taxon>
        <taxon>Whippomorpha</taxon>
        <taxon>Cetacea</taxon>
        <taxon>Odontoceti</taxon>
        <taxon>Delphinidae</taxon>
        <taxon>Sousa</taxon>
    </lineage>
</organism>